<feature type="compositionally biased region" description="Polar residues" evidence="16">
    <location>
        <begin position="1568"/>
        <end position="1587"/>
    </location>
</feature>
<evidence type="ECO:0000256" key="15">
    <source>
        <dbReference type="ARBA" id="ARBA00023180"/>
    </source>
</evidence>
<dbReference type="GO" id="GO:0030246">
    <property type="term" value="F:carbohydrate binding"/>
    <property type="evidence" value="ECO:0007669"/>
    <property type="project" value="UniProtKB-KW"/>
</dbReference>
<evidence type="ECO:0000313" key="20">
    <source>
        <dbReference type="Proteomes" id="UP001633002"/>
    </source>
</evidence>
<evidence type="ECO:0000256" key="4">
    <source>
        <dbReference type="ARBA" id="ARBA00010217"/>
    </source>
</evidence>
<dbReference type="Gene3D" id="2.60.120.200">
    <property type="match status" value="1"/>
</dbReference>
<evidence type="ECO:0000256" key="5">
    <source>
        <dbReference type="ARBA" id="ARBA00012513"/>
    </source>
</evidence>
<feature type="compositionally biased region" description="Pro residues" evidence="16">
    <location>
        <begin position="1026"/>
        <end position="1069"/>
    </location>
</feature>
<dbReference type="PROSITE" id="PS00307">
    <property type="entry name" value="LECTIN_LEGUME_BETA"/>
    <property type="match status" value="1"/>
</dbReference>
<keyword evidence="10" id="KW-0430">Lectin</keyword>
<feature type="compositionally biased region" description="Pro residues" evidence="16">
    <location>
        <begin position="997"/>
        <end position="1019"/>
    </location>
</feature>
<evidence type="ECO:0000256" key="17">
    <source>
        <dbReference type="SAM" id="SignalP"/>
    </source>
</evidence>
<evidence type="ECO:0000313" key="19">
    <source>
        <dbReference type="EMBL" id="KAL3679683.1"/>
    </source>
</evidence>
<evidence type="ECO:0000259" key="18">
    <source>
        <dbReference type="PROSITE" id="PS50011"/>
    </source>
</evidence>
<comment type="similarity">
    <text evidence="3">In the N-terminal section; belongs to the leguminous lectin family.</text>
</comment>
<feature type="region of interest" description="Disordered" evidence="16">
    <location>
        <begin position="814"/>
        <end position="893"/>
    </location>
</feature>
<feature type="compositionally biased region" description="Basic and acidic residues" evidence="16">
    <location>
        <begin position="1589"/>
        <end position="1598"/>
    </location>
</feature>
<feature type="compositionally biased region" description="Polar residues" evidence="16">
    <location>
        <begin position="814"/>
        <end position="826"/>
    </location>
</feature>
<dbReference type="GO" id="GO:0005886">
    <property type="term" value="C:plasma membrane"/>
    <property type="evidence" value="ECO:0007669"/>
    <property type="project" value="UniProtKB-SubCell"/>
</dbReference>
<dbReference type="Pfam" id="PF00139">
    <property type="entry name" value="Lectin_legB"/>
    <property type="match status" value="1"/>
</dbReference>
<evidence type="ECO:0000256" key="10">
    <source>
        <dbReference type="ARBA" id="ARBA00022734"/>
    </source>
</evidence>
<keyword evidence="12" id="KW-0067">ATP-binding</keyword>
<dbReference type="InterPro" id="IPR011009">
    <property type="entry name" value="Kinase-like_dom_sf"/>
</dbReference>
<evidence type="ECO:0000256" key="7">
    <source>
        <dbReference type="ARBA" id="ARBA00022527"/>
    </source>
</evidence>
<dbReference type="PANTHER" id="PTHR27007">
    <property type="match status" value="1"/>
</dbReference>
<comment type="caution">
    <text evidence="19">The sequence shown here is derived from an EMBL/GenBank/DDBJ whole genome shotgun (WGS) entry which is preliminary data.</text>
</comment>
<evidence type="ECO:0000256" key="11">
    <source>
        <dbReference type="ARBA" id="ARBA00022741"/>
    </source>
</evidence>
<dbReference type="InterPro" id="IPR013320">
    <property type="entry name" value="ConA-like_dom_sf"/>
</dbReference>
<feature type="compositionally biased region" description="Polar residues" evidence="16">
    <location>
        <begin position="1307"/>
        <end position="1318"/>
    </location>
</feature>
<feature type="compositionally biased region" description="Low complexity" evidence="16">
    <location>
        <begin position="1490"/>
        <end position="1499"/>
    </location>
</feature>
<feature type="compositionally biased region" description="Polar residues" evidence="16">
    <location>
        <begin position="1251"/>
        <end position="1273"/>
    </location>
</feature>
<dbReference type="GO" id="GO:0005524">
    <property type="term" value="F:ATP binding"/>
    <property type="evidence" value="ECO:0007669"/>
    <property type="project" value="UniProtKB-KW"/>
</dbReference>
<feature type="compositionally biased region" description="Polar residues" evidence="16">
    <location>
        <begin position="1153"/>
        <end position="1169"/>
    </location>
</feature>
<evidence type="ECO:0000256" key="12">
    <source>
        <dbReference type="ARBA" id="ARBA00022840"/>
    </source>
</evidence>
<feature type="signal peptide" evidence="17">
    <location>
        <begin position="1"/>
        <end position="25"/>
    </location>
</feature>
<dbReference type="Pfam" id="PF00069">
    <property type="entry name" value="Pkinase"/>
    <property type="match status" value="1"/>
</dbReference>
<dbReference type="InterPro" id="IPR050528">
    <property type="entry name" value="L-type_Lectin-RKs"/>
</dbReference>
<feature type="compositionally biased region" description="Polar residues" evidence="16">
    <location>
        <begin position="1449"/>
        <end position="1465"/>
    </location>
</feature>
<evidence type="ECO:0000256" key="3">
    <source>
        <dbReference type="ARBA" id="ARBA00008536"/>
    </source>
</evidence>
<gene>
    <name evidence="19" type="ORF">R1sor_022639</name>
</gene>
<keyword evidence="8" id="KW-0812">Transmembrane</keyword>
<keyword evidence="9 17" id="KW-0732">Signal</keyword>
<dbReference type="SUPFAM" id="SSF49899">
    <property type="entry name" value="Concanavalin A-like lectins/glucanases"/>
    <property type="match status" value="1"/>
</dbReference>
<evidence type="ECO:0000256" key="14">
    <source>
        <dbReference type="ARBA" id="ARBA00023136"/>
    </source>
</evidence>
<evidence type="ECO:0000256" key="8">
    <source>
        <dbReference type="ARBA" id="ARBA00022692"/>
    </source>
</evidence>
<keyword evidence="14" id="KW-0472">Membrane</keyword>
<dbReference type="InterPro" id="IPR000719">
    <property type="entry name" value="Prot_kinase_dom"/>
</dbReference>
<feature type="compositionally biased region" description="Basic and acidic residues" evidence="16">
    <location>
        <begin position="1382"/>
        <end position="1393"/>
    </location>
</feature>
<evidence type="ECO:0000256" key="1">
    <source>
        <dbReference type="ARBA" id="ARBA00004236"/>
    </source>
</evidence>
<dbReference type="Proteomes" id="UP001633002">
    <property type="component" value="Unassembled WGS sequence"/>
</dbReference>
<evidence type="ECO:0000256" key="2">
    <source>
        <dbReference type="ARBA" id="ARBA00004479"/>
    </source>
</evidence>
<dbReference type="SUPFAM" id="SSF56112">
    <property type="entry name" value="Protein kinase-like (PK-like)"/>
    <property type="match status" value="1"/>
</dbReference>
<protein>
    <recommendedName>
        <fullName evidence="5">non-specific serine/threonine protein kinase</fullName>
        <ecNumber evidence="5">2.7.11.1</ecNumber>
    </recommendedName>
</protein>
<feature type="compositionally biased region" description="Basic and acidic residues" evidence="16">
    <location>
        <begin position="878"/>
        <end position="891"/>
    </location>
</feature>
<feature type="domain" description="Protein kinase" evidence="18">
    <location>
        <begin position="474"/>
        <end position="741"/>
    </location>
</feature>
<keyword evidence="6" id="KW-1003">Cell membrane</keyword>
<comment type="similarity">
    <text evidence="4">In the C-terminal section; belongs to the protein kinase superfamily. Ser/Thr protein kinase family.</text>
</comment>
<feature type="compositionally biased region" description="Polar residues" evidence="16">
    <location>
        <begin position="1524"/>
        <end position="1535"/>
    </location>
</feature>
<organism evidence="19 20">
    <name type="scientific">Riccia sorocarpa</name>
    <dbReference type="NCBI Taxonomy" id="122646"/>
    <lineage>
        <taxon>Eukaryota</taxon>
        <taxon>Viridiplantae</taxon>
        <taxon>Streptophyta</taxon>
        <taxon>Embryophyta</taxon>
        <taxon>Marchantiophyta</taxon>
        <taxon>Marchantiopsida</taxon>
        <taxon>Marchantiidae</taxon>
        <taxon>Marchantiales</taxon>
        <taxon>Ricciaceae</taxon>
        <taxon>Riccia</taxon>
    </lineage>
</organism>
<feature type="compositionally biased region" description="Low complexity" evidence="16">
    <location>
        <begin position="1274"/>
        <end position="1286"/>
    </location>
</feature>
<proteinExistence type="inferred from homology"/>
<feature type="compositionally biased region" description="Polar residues" evidence="16">
    <location>
        <begin position="1472"/>
        <end position="1483"/>
    </location>
</feature>
<feature type="compositionally biased region" description="Low complexity" evidence="16">
    <location>
        <begin position="861"/>
        <end position="872"/>
    </location>
</feature>
<feature type="compositionally biased region" description="Basic and acidic residues" evidence="16">
    <location>
        <begin position="1115"/>
        <end position="1124"/>
    </location>
</feature>
<dbReference type="EC" id="2.7.11.1" evidence="5"/>
<keyword evidence="15" id="KW-0325">Glycoprotein</keyword>
<dbReference type="Gene3D" id="1.10.510.10">
    <property type="entry name" value="Transferase(Phosphotransferase) domain 1"/>
    <property type="match status" value="1"/>
</dbReference>
<dbReference type="GO" id="GO:0004674">
    <property type="term" value="F:protein serine/threonine kinase activity"/>
    <property type="evidence" value="ECO:0007669"/>
    <property type="project" value="UniProtKB-KW"/>
</dbReference>
<name>A0ABD3GKH0_9MARC</name>
<dbReference type="EMBL" id="JBJQOH010000007">
    <property type="protein sequence ID" value="KAL3679683.1"/>
    <property type="molecule type" value="Genomic_DNA"/>
</dbReference>
<keyword evidence="20" id="KW-1185">Reference proteome</keyword>
<comment type="subcellular location">
    <subcellularLocation>
        <location evidence="1">Cell membrane</location>
    </subcellularLocation>
    <subcellularLocation>
        <location evidence="2">Membrane</location>
        <topology evidence="2">Single-pass type I membrane protein</topology>
    </subcellularLocation>
</comment>
<feature type="compositionally biased region" description="Polar residues" evidence="16">
    <location>
        <begin position="746"/>
        <end position="768"/>
    </location>
</feature>
<evidence type="ECO:0000256" key="16">
    <source>
        <dbReference type="SAM" id="MobiDB-lite"/>
    </source>
</evidence>
<keyword evidence="7" id="KW-0808">Transferase</keyword>
<evidence type="ECO:0000256" key="13">
    <source>
        <dbReference type="ARBA" id="ARBA00022989"/>
    </source>
</evidence>
<accession>A0ABD3GKH0</accession>
<dbReference type="InterPro" id="IPR001220">
    <property type="entry name" value="Legume_lectin_dom"/>
</dbReference>
<dbReference type="CDD" id="cd06899">
    <property type="entry name" value="lectin_legume_LecRK_Arcelin_ConA"/>
    <property type="match status" value="1"/>
</dbReference>
<evidence type="ECO:0000256" key="6">
    <source>
        <dbReference type="ARBA" id="ARBA00022475"/>
    </source>
</evidence>
<feature type="region of interest" description="Disordered" evidence="16">
    <location>
        <begin position="991"/>
        <end position="1607"/>
    </location>
</feature>
<keyword evidence="13" id="KW-1133">Transmembrane helix</keyword>
<evidence type="ECO:0000256" key="9">
    <source>
        <dbReference type="ARBA" id="ARBA00022729"/>
    </source>
</evidence>
<keyword evidence="11" id="KW-0547">Nucleotide-binding</keyword>
<feature type="region of interest" description="Disordered" evidence="16">
    <location>
        <begin position="742"/>
        <end position="769"/>
    </location>
</feature>
<keyword evidence="7" id="KW-0418">Kinase</keyword>
<feature type="compositionally biased region" description="Basic and acidic residues" evidence="16">
    <location>
        <begin position="1096"/>
        <end position="1106"/>
    </location>
</feature>
<dbReference type="InterPro" id="IPR019825">
    <property type="entry name" value="Lectin_legB_Mn/Ca_BS"/>
</dbReference>
<feature type="chain" id="PRO_5044825767" description="non-specific serine/threonine protein kinase" evidence="17">
    <location>
        <begin position="26"/>
        <end position="1607"/>
    </location>
</feature>
<sequence>MTILIVLTTIFILTWAWWSIPEVRGQGFPSTLNFEQFDSSQSSIFNFEGQARLDSVSGTLQLSDPSEANCQSNPCVGQVFFNQPIQVQNLGTNKTYSFSTSFTFTLTSPMRYRTGDGFVFFLAAAPQPFAAADGTFGCFSPDNLDMAPKPILAVEFDTSRNTDLDDINDNHVGVDINSINSIKVADAGAVNITLSSGLLITSWIDYHHMYKLFEVRLSYAEGELRAAKPVEPLLALPLDLSGRWTPKMFVGFSTQVYHGAEQQCRIFSWSFQSFLETVMPPPPPLNNTGSSTWKQKSAELGKVIGVSIGVVLLVAALCGASAGCARLGCRVAADPTDLLDPHESLLIDPNKPEESEGDHDLEENLHAETRASVRMRAYSRRFLGFGEIMFNNALYIADTPIEESISETANTDAQVVNDDNKIIEVETSTAIDSERAPLREQVAIHMQTVTSSIEDPTEAPRFTYRDLNEATDSFSESLELGEGRYGIFYGGILTNGVQIAVKKLIPLVNQKTQKFKAEISRLYCLQHPNLVRLLGWCKKSQEYFVVYHLVSRGSLSRVIFQKSTLSLRQRFKIIENVADAVDYLHDRGILHGNVKTSNIFLASDDEGKLGDFGLAWLLDHDEEKGSKGYVAPEVCFTYELTKQTDVFSFGIVSLEILCERPFYDPDIDSEGHHLIDMVSSLVNSGSLGTAVYQGATSLREEDDHLIALVAHLGLLCCDRDPNVRPSMKQVVQCLAGDIPFPPAQEPAQTDADSLYPTSSDGTVSSVDATSKDKRWSTSISYSRIGTNQIDTATGSKTSGSITSTGSLWIGSTLPSVTTSSSASPDQTPRRKTTSTAVKKGSSADDSFMPKTIDVNADHSSQRQGSASSSNSQGVTFSPDKKSRTKGSEQEQRTTLADSILELDNDVSKPKVDSVQTIKDYEKPVQLSNEVRSSPDVLASHVTIDSYKFCSSLVEELVSILLIYAQDDDDETYGDNDKLTGTGVSQMDYETQITSETPPGPPLRPPPDPPFPPPPLPPPRSPRRPRPSPSPSPIPEPDRPFPFPIPFPRRPHPLNPRPPPGPPEPPPPQGPEALAKQSLPSQSKPEDVKPEVISAKAAERESEEKNETLSQQEIALQEHEPRAYEPLRIIAADKTSSSKNSVKKAKLNEKSKIKSGQSHPKSLPASTLNIVDTRDRSVAAGKKAQSSESMGGAATVSEKITTKTRTGPPPALRLEPKASSRKPHSKGIIVKESAPLRKATSASEPVDGKAKATTSSTGHTEQSSYSAGPSTRSNQPQVQPTRPQPRTLSTSDSLSRERLHRSIVALNNRKSNPTNTSESQDYRLRGSSSSPSRRKVQVTDTRGQVDPRCPPPSPSQLSPWSPRQRLHDNLLPLTTKDAQSGSRNERSSHSDRAMVRSMQGSPVISPREANPIEVHPTVPYSPTIPPLQASRKKWSASGSATNKPIGGGSFSNQTTKNLSSKVTPSNRPKVKSRANQPNLGSQPRLSRIVLSPEKPSSSKSKYPHPAPTLSRPDLIRVLTSAPHVRNTSSAQTTIHRTVSPVFPGSASGTRSSLPTGRVSEVSPRPGLTQFLQQELKASSTPTRKQASRATGKEPREKKPGISGSSTSR</sequence>
<reference evidence="19 20" key="1">
    <citation type="submission" date="2024-09" db="EMBL/GenBank/DDBJ databases">
        <title>Chromosome-scale assembly of Riccia sorocarpa.</title>
        <authorList>
            <person name="Paukszto L."/>
        </authorList>
    </citation>
    <scope>NUCLEOTIDE SEQUENCE [LARGE SCALE GENOMIC DNA]</scope>
    <source>
        <strain evidence="19">LP-2024</strain>
        <tissue evidence="19">Aerial parts of the thallus</tissue>
    </source>
</reference>
<keyword evidence="7" id="KW-0723">Serine/threonine-protein kinase</keyword>
<dbReference type="Gene3D" id="3.30.200.20">
    <property type="entry name" value="Phosphorylase Kinase, domain 1"/>
    <property type="match status" value="1"/>
</dbReference>
<dbReference type="PROSITE" id="PS50011">
    <property type="entry name" value="PROTEIN_KINASE_DOM"/>
    <property type="match status" value="1"/>
</dbReference>